<protein>
    <submittedName>
        <fullName evidence="2">Uncharacterized protein</fullName>
    </submittedName>
</protein>
<dbReference type="EMBL" id="ML996690">
    <property type="protein sequence ID" value="KAF2403005.1"/>
    <property type="molecule type" value="Genomic_DNA"/>
</dbReference>
<name>A0A6G1I4U7_9PEZI</name>
<evidence type="ECO:0000313" key="3">
    <source>
        <dbReference type="Proteomes" id="UP000799640"/>
    </source>
</evidence>
<reference evidence="2" key="1">
    <citation type="journal article" date="2020" name="Stud. Mycol.">
        <title>101 Dothideomycetes genomes: a test case for predicting lifestyles and emergence of pathogens.</title>
        <authorList>
            <person name="Haridas S."/>
            <person name="Albert R."/>
            <person name="Binder M."/>
            <person name="Bloem J."/>
            <person name="Labutti K."/>
            <person name="Salamov A."/>
            <person name="Andreopoulos B."/>
            <person name="Baker S."/>
            <person name="Barry K."/>
            <person name="Bills G."/>
            <person name="Bluhm B."/>
            <person name="Cannon C."/>
            <person name="Castanera R."/>
            <person name="Culley D."/>
            <person name="Daum C."/>
            <person name="Ezra D."/>
            <person name="Gonzalez J."/>
            <person name="Henrissat B."/>
            <person name="Kuo A."/>
            <person name="Liang C."/>
            <person name="Lipzen A."/>
            <person name="Lutzoni F."/>
            <person name="Magnuson J."/>
            <person name="Mondo S."/>
            <person name="Nolan M."/>
            <person name="Ohm R."/>
            <person name="Pangilinan J."/>
            <person name="Park H.-J."/>
            <person name="Ramirez L."/>
            <person name="Alfaro M."/>
            <person name="Sun H."/>
            <person name="Tritt A."/>
            <person name="Yoshinaga Y."/>
            <person name="Zwiers L.-H."/>
            <person name="Turgeon B."/>
            <person name="Goodwin S."/>
            <person name="Spatafora J."/>
            <person name="Crous P."/>
            <person name="Grigoriev I."/>
        </authorList>
    </citation>
    <scope>NUCLEOTIDE SEQUENCE</scope>
    <source>
        <strain evidence="2">CBS 262.69</strain>
    </source>
</reference>
<keyword evidence="3" id="KW-1185">Reference proteome</keyword>
<proteinExistence type="predicted"/>
<gene>
    <name evidence="2" type="ORF">EJ06DRAFT_573298</name>
</gene>
<evidence type="ECO:0000256" key="1">
    <source>
        <dbReference type="SAM" id="MobiDB-lite"/>
    </source>
</evidence>
<dbReference type="AlphaFoldDB" id="A0A6G1I4U7"/>
<dbReference type="Proteomes" id="UP000799640">
    <property type="component" value="Unassembled WGS sequence"/>
</dbReference>
<accession>A0A6G1I4U7</accession>
<feature type="compositionally biased region" description="Acidic residues" evidence="1">
    <location>
        <begin position="118"/>
        <end position="129"/>
    </location>
</feature>
<sequence>MPGEVPTRYQCACNECPRKLSNIPFDIDVVSRVDTSTVVEGFEGPTLKLLPPLPPRAKSKIVITGLWPDNAAEDYTYDESELQYKRLASKRWYMRRLDNVIHRMEHKRELRRGGGEVGDTEESNSEESNSDSCSEQQYVHKDKKKVAARLEFRTDNKVDMKMMDPGARKQYLTHCLNGAESCAIESASVMTAPCNGIKETRPCLQDQHWPQSRKARPKPLEKIVFKRQPVVVNPAMRKPLVDWSKAKSPHRPRRPRRELQAPGYVPLESYEEELMCPPPDLSLGSFSLPDLDAASELSRIAAASLTPLLAPTPSGNSQALGKIRSALSVSNFSVGVAS</sequence>
<feature type="region of interest" description="Disordered" evidence="1">
    <location>
        <begin position="108"/>
        <end position="140"/>
    </location>
</feature>
<evidence type="ECO:0000313" key="2">
    <source>
        <dbReference type="EMBL" id="KAF2403005.1"/>
    </source>
</evidence>
<organism evidence="2 3">
    <name type="scientific">Trichodelitschia bisporula</name>
    <dbReference type="NCBI Taxonomy" id="703511"/>
    <lineage>
        <taxon>Eukaryota</taxon>
        <taxon>Fungi</taxon>
        <taxon>Dikarya</taxon>
        <taxon>Ascomycota</taxon>
        <taxon>Pezizomycotina</taxon>
        <taxon>Dothideomycetes</taxon>
        <taxon>Dothideomycetes incertae sedis</taxon>
        <taxon>Phaeotrichales</taxon>
        <taxon>Phaeotrichaceae</taxon>
        <taxon>Trichodelitschia</taxon>
    </lineage>
</organism>